<keyword evidence="2" id="KW-0732">Signal</keyword>
<feature type="chain" id="PRO_5020756154" description="YtkA-like protein" evidence="2">
    <location>
        <begin position="23"/>
        <end position="159"/>
    </location>
</feature>
<name>A0A4R3LFS9_9GAMM</name>
<organism evidence="3 4">
    <name type="scientific">Pseudofulvimonas gallinarii</name>
    <dbReference type="NCBI Taxonomy" id="634155"/>
    <lineage>
        <taxon>Bacteria</taxon>
        <taxon>Pseudomonadati</taxon>
        <taxon>Pseudomonadota</taxon>
        <taxon>Gammaproteobacteria</taxon>
        <taxon>Lysobacterales</taxon>
        <taxon>Rhodanobacteraceae</taxon>
        <taxon>Pseudofulvimonas</taxon>
    </lineage>
</organism>
<keyword evidence="4" id="KW-1185">Reference proteome</keyword>
<feature type="signal peptide" evidence="2">
    <location>
        <begin position="1"/>
        <end position="22"/>
    </location>
</feature>
<dbReference type="Proteomes" id="UP000294599">
    <property type="component" value="Unassembled WGS sequence"/>
</dbReference>
<dbReference type="RefSeq" id="WP_205984902.1">
    <property type="nucleotide sequence ID" value="NZ_JBHLWF010000032.1"/>
</dbReference>
<protein>
    <recommendedName>
        <fullName evidence="5">YtkA-like protein</fullName>
    </recommendedName>
</protein>
<dbReference type="PROSITE" id="PS51257">
    <property type="entry name" value="PROKAR_LIPOPROTEIN"/>
    <property type="match status" value="1"/>
</dbReference>
<sequence>MNRIRPTALVLALAVAGLTACKKDEPAPAPAPAPSPAPAATPAPPPAPAAAPLAVADVQLGNALTESGDAVPMTGAFSPKDAIHAVVHTTGVGNATLGANWTYGADRQAVHQEEHRIDTDGPSRHLFRINMEDGFPTGTYQVDVTLDGNVVSSKSFSIE</sequence>
<evidence type="ECO:0000256" key="2">
    <source>
        <dbReference type="SAM" id="SignalP"/>
    </source>
</evidence>
<evidence type="ECO:0008006" key="5">
    <source>
        <dbReference type="Google" id="ProtNLM"/>
    </source>
</evidence>
<evidence type="ECO:0000256" key="1">
    <source>
        <dbReference type="SAM" id="MobiDB-lite"/>
    </source>
</evidence>
<dbReference type="EMBL" id="SMAF01000007">
    <property type="protein sequence ID" value="TCS98899.1"/>
    <property type="molecule type" value="Genomic_DNA"/>
</dbReference>
<gene>
    <name evidence="3" type="ORF">EDC25_10796</name>
</gene>
<accession>A0A4R3LFS9</accession>
<evidence type="ECO:0000313" key="4">
    <source>
        <dbReference type="Proteomes" id="UP000294599"/>
    </source>
</evidence>
<feature type="region of interest" description="Disordered" evidence="1">
    <location>
        <begin position="23"/>
        <end position="50"/>
    </location>
</feature>
<feature type="compositionally biased region" description="Pro residues" evidence="1">
    <location>
        <begin position="27"/>
        <end position="49"/>
    </location>
</feature>
<dbReference type="AlphaFoldDB" id="A0A4R3LFS9"/>
<comment type="caution">
    <text evidence="3">The sequence shown here is derived from an EMBL/GenBank/DDBJ whole genome shotgun (WGS) entry which is preliminary data.</text>
</comment>
<evidence type="ECO:0000313" key="3">
    <source>
        <dbReference type="EMBL" id="TCS98899.1"/>
    </source>
</evidence>
<proteinExistence type="predicted"/>
<reference evidence="3 4" key="1">
    <citation type="submission" date="2019-03" db="EMBL/GenBank/DDBJ databases">
        <title>Genomic Encyclopedia of Type Strains, Phase IV (KMG-IV): sequencing the most valuable type-strain genomes for metagenomic binning, comparative biology and taxonomic classification.</title>
        <authorList>
            <person name="Goeker M."/>
        </authorList>
    </citation>
    <scope>NUCLEOTIDE SEQUENCE [LARGE SCALE GENOMIC DNA]</scope>
    <source>
        <strain evidence="3 4">DSM 21944</strain>
    </source>
</reference>